<dbReference type="PANTHER" id="PTHR45648:SF22">
    <property type="entry name" value="GDSL LIPASE_ACYLHYDROLASE FAMILY PROTEIN (AFU_ORTHOLOGUE AFUA_4G14700)"/>
    <property type="match status" value="1"/>
</dbReference>
<protein>
    <submittedName>
        <fullName evidence="3">GDSL family lipase</fullName>
    </submittedName>
</protein>
<feature type="chain" id="PRO_5028986962" evidence="2">
    <location>
        <begin position="23"/>
        <end position="275"/>
    </location>
</feature>
<evidence type="ECO:0000256" key="1">
    <source>
        <dbReference type="ARBA" id="ARBA00022801"/>
    </source>
</evidence>
<feature type="signal peptide" evidence="2">
    <location>
        <begin position="1"/>
        <end position="22"/>
    </location>
</feature>
<dbReference type="SUPFAM" id="SSF52266">
    <property type="entry name" value="SGNH hydrolase"/>
    <property type="match status" value="1"/>
</dbReference>
<dbReference type="GO" id="GO:0016788">
    <property type="term" value="F:hydrolase activity, acting on ester bonds"/>
    <property type="evidence" value="ECO:0007669"/>
    <property type="project" value="InterPro"/>
</dbReference>
<organism evidence="3 4">
    <name type="scientific">Dyella telluris</name>
    <dbReference type="NCBI Taxonomy" id="2763498"/>
    <lineage>
        <taxon>Bacteria</taxon>
        <taxon>Pseudomonadati</taxon>
        <taxon>Pseudomonadota</taxon>
        <taxon>Gammaproteobacteria</taxon>
        <taxon>Lysobacterales</taxon>
        <taxon>Rhodanobacteraceae</taxon>
        <taxon>Dyella</taxon>
    </lineage>
</organism>
<dbReference type="InterPro" id="IPR036514">
    <property type="entry name" value="SGNH_hydro_sf"/>
</dbReference>
<dbReference type="RefSeq" id="WP_187058311.1">
    <property type="nucleotide sequence ID" value="NZ_CP060412.1"/>
</dbReference>
<dbReference type="Gene3D" id="3.40.50.1110">
    <property type="entry name" value="SGNH hydrolase"/>
    <property type="match status" value="1"/>
</dbReference>
<dbReference type="InterPro" id="IPR001087">
    <property type="entry name" value="GDSL"/>
</dbReference>
<dbReference type="KEGG" id="dtl:H8F01_07115"/>
<evidence type="ECO:0000256" key="2">
    <source>
        <dbReference type="SAM" id="SignalP"/>
    </source>
</evidence>
<gene>
    <name evidence="3" type="ORF">H8F01_07115</name>
</gene>
<accession>A0A7G8Q7X4</accession>
<sequence length="275" mass="29873">MRLLFGFLVLLGTWLAVAPARASADIQRLYVFGDSYSDMGAGFLAGNGPTSVAYLAKRLNLPLRHSREKDADEGSIDFAVAGAATGLNPGVNTNGLLLEVGMINQVQDFAARVRGKAITFDPDTTLFFIAGGLNDDKTPLDVSVANITRQITLLKSVGARHVVLALLPVKVPDFAEAAKRLNPAYEKLVPALRGQLGIDIRLSQWGRYIDEIISHPQAYGITNTSDPCAFSVELGEKKAPPCADPRTYFYYYTGHPSSWVNQRVGDKLYDEIVKG</sequence>
<dbReference type="Proteomes" id="UP000515873">
    <property type="component" value="Chromosome"/>
</dbReference>
<evidence type="ECO:0000313" key="4">
    <source>
        <dbReference type="Proteomes" id="UP000515873"/>
    </source>
</evidence>
<dbReference type="Pfam" id="PF00657">
    <property type="entry name" value="Lipase_GDSL"/>
    <property type="match status" value="1"/>
</dbReference>
<proteinExistence type="predicted"/>
<keyword evidence="1" id="KW-0378">Hydrolase</keyword>
<reference evidence="3 4" key="1">
    <citation type="submission" date="2020-08" db="EMBL/GenBank/DDBJ databases">
        <title>Dyella sp. G9 isolated from forest soil.</title>
        <authorList>
            <person name="Fu J."/>
            <person name="Qiu L."/>
        </authorList>
    </citation>
    <scope>NUCLEOTIDE SEQUENCE [LARGE SCALE GENOMIC DNA]</scope>
    <source>
        <strain evidence="3 4">G9</strain>
    </source>
</reference>
<dbReference type="EMBL" id="CP060412">
    <property type="protein sequence ID" value="QNK02882.1"/>
    <property type="molecule type" value="Genomic_DNA"/>
</dbReference>
<keyword evidence="4" id="KW-1185">Reference proteome</keyword>
<keyword evidence="2" id="KW-0732">Signal</keyword>
<name>A0A7G8Q7X4_9GAMM</name>
<evidence type="ECO:0000313" key="3">
    <source>
        <dbReference type="EMBL" id="QNK02882.1"/>
    </source>
</evidence>
<dbReference type="AlphaFoldDB" id="A0A7G8Q7X4"/>
<dbReference type="PANTHER" id="PTHR45648">
    <property type="entry name" value="GDSL LIPASE/ACYLHYDROLASE FAMILY PROTEIN (AFU_ORTHOLOGUE AFUA_4G14700)"/>
    <property type="match status" value="1"/>
</dbReference>
<dbReference type="InterPro" id="IPR051058">
    <property type="entry name" value="GDSL_Est/Lipase"/>
</dbReference>